<gene>
    <name evidence="1" type="ORF">ACMD2_27248</name>
</gene>
<evidence type="ECO:0000313" key="1">
    <source>
        <dbReference type="EMBL" id="OAY71597.1"/>
    </source>
</evidence>
<dbReference type="PANTHER" id="PTHR23409">
    <property type="entry name" value="RIBONUCLEOSIDE-DIPHOSPHATE REDUCTASE SMALL CHAIN"/>
    <property type="match status" value="1"/>
</dbReference>
<dbReference type="AlphaFoldDB" id="A0A199V3D5"/>
<dbReference type="InterPro" id="IPR000358">
    <property type="entry name" value="RNR_small_fam"/>
</dbReference>
<dbReference type="InterPro" id="IPR012348">
    <property type="entry name" value="RNR-like"/>
</dbReference>
<organism evidence="1 2">
    <name type="scientific">Ananas comosus</name>
    <name type="common">Pineapple</name>
    <name type="synonym">Ananas ananas</name>
    <dbReference type="NCBI Taxonomy" id="4615"/>
    <lineage>
        <taxon>Eukaryota</taxon>
        <taxon>Viridiplantae</taxon>
        <taxon>Streptophyta</taxon>
        <taxon>Embryophyta</taxon>
        <taxon>Tracheophyta</taxon>
        <taxon>Spermatophyta</taxon>
        <taxon>Magnoliopsida</taxon>
        <taxon>Liliopsida</taxon>
        <taxon>Poales</taxon>
        <taxon>Bromeliaceae</taxon>
        <taxon>Bromelioideae</taxon>
        <taxon>Ananas</taxon>
    </lineage>
</organism>
<dbReference type="GO" id="GO:0009263">
    <property type="term" value="P:deoxyribonucleotide biosynthetic process"/>
    <property type="evidence" value="ECO:0007669"/>
    <property type="project" value="InterPro"/>
</dbReference>
<dbReference type="Proteomes" id="UP000092600">
    <property type="component" value="Unassembled WGS sequence"/>
</dbReference>
<reference evidence="1 2" key="1">
    <citation type="journal article" date="2016" name="DNA Res.">
        <title>The draft genome of MD-2 pineapple using hybrid error correction of long reads.</title>
        <authorList>
            <person name="Redwan R.M."/>
            <person name="Saidin A."/>
            <person name="Kumar S.V."/>
        </authorList>
    </citation>
    <scope>NUCLEOTIDE SEQUENCE [LARGE SCALE GENOMIC DNA]</scope>
    <source>
        <strain evidence="2">cv. MD2</strain>
        <tissue evidence="1">Leaf</tissue>
    </source>
</reference>
<evidence type="ECO:0000313" key="2">
    <source>
        <dbReference type="Proteomes" id="UP000092600"/>
    </source>
</evidence>
<proteinExistence type="predicted"/>
<sequence length="216" mass="23572">MLAFFAASDSIAFGNLASRFMSEVQVAKARAFYGFQIVIENIHFEMYSLLLETYIRNPLEKARLFRAVDTVPCVARKAAWALRRQGRPLLADPCVAEAARLLAGDAERLRHAPPSSAELFRAPPRLHKPSSLTAAPLPAGSARTLPHLVFSLLHAGDAERLDDECGLPVADVVDLRNLAAERTRSCQLKQIKLAGLTTEIILADTRSTSIGVARDA</sequence>
<dbReference type="Pfam" id="PF00268">
    <property type="entry name" value="Ribonuc_red_sm"/>
    <property type="match status" value="1"/>
</dbReference>
<dbReference type="STRING" id="4615.A0A199V3D5"/>
<dbReference type="PANTHER" id="PTHR23409:SF18">
    <property type="entry name" value="RIBONUCLEOSIDE-DIPHOSPHATE REDUCTASE SUBUNIT M2"/>
    <property type="match status" value="1"/>
</dbReference>
<dbReference type="Gene3D" id="1.10.620.20">
    <property type="entry name" value="Ribonucleotide Reductase, subunit A"/>
    <property type="match status" value="1"/>
</dbReference>
<dbReference type="InterPro" id="IPR009078">
    <property type="entry name" value="Ferritin-like_SF"/>
</dbReference>
<dbReference type="SUPFAM" id="SSF47240">
    <property type="entry name" value="Ferritin-like"/>
    <property type="match status" value="1"/>
</dbReference>
<dbReference type="GO" id="GO:0016491">
    <property type="term" value="F:oxidoreductase activity"/>
    <property type="evidence" value="ECO:0007669"/>
    <property type="project" value="InterPro"/>
</dbReference>
<protein>
    <submittedName>
        <fullName evidence="1">Ribonucleoside-diphosphate reductase small chain</fullName>
    </submittedName>
</protein>
<name>A0A199V3D5_ANACO</name>
<comment type="caution">
    <text evidence="1">The sequence shown here is derived from an EMBL/GenBank/DDBJ whole genome shotgun (WGS) entry which is preliminary data.</text>
</comment>
<dbReference type="EMBL" id="LSRQ01003406">
    <property type="protein sequence ID" value="OAY71597.1"/>
    <property type="molecule type" value="Genomic_DNA"/>
</dbReference>
<accession>A0A199V3D5</accession>